<gene>
    <name evidence="13" type="primary">recF</name>
    <name evidence="17" type="ORF">Prum_042080</name>
</gene>
<protein>
    <recommendedName>
        <fullName evidence="3 13">DNA replication and repair protein RecF</fullName>
    </recommendedName>
</protein>
<evidence type="ECO:0000256" key="10">
    <source>
        <dbReference type="ARBA" id="ARBA00023204"/>
    </source>
</evidence>
<feature type="region of interest" description="Disordered" evidence="15">
    <location>
        <begin position="402"/>
        <end position="442"/>
    </location>
</feature>
<proteinExistence type="inferred from homology"/>
<evidence type="ECO:0000256" key="6">
    <source>
        <dbReference type="ARBA" id="ARBA00022741"/>
    </source>
</evidence>
<dbReference type="InterPro" id="IPR001238">
    <property type="entry name" value="DNA-binding_RecF"/>
</dbReference>
<evidence type="ECO:0000256" key="14">
    <source>
        <dbReference type="RuleBase" id="RU000578"/>
    </source>
</evidence>
<reference evidence="17 18" key="2">
    <citation type="submission" date="2020-03" db="EMBL/GenBank/DDBJ databases">
        <authorList>
            <person name="Ichikawa N."/>
            <person name="Kimura A."/>
            <person name="Kitahashi Y."/>
            <person name="Uohara A."/>
        </authorList>
    </citation>
    <scope>NUCLEOTIDE SEQUENCE [LARGE SCALE GENOMIC DNA]</scope>
    <source>
        <strain evidence="17 18">NBRC 108638</strain>
    </source>
</reference>
<comment type="similarity">
    <text evidence="2 13 14">Belongs to the RecF family.</text>
</comment>
<keyword evidence="18" id="KW-1185">Reference proteome</keyword>
<evidence type="ECO:0000313" key="17">
    <source>
        <dbReference type="EMBL" id="GFJ90566.1"/>
    </source>
</evidence>
<dbReference type="CDD" id="cd03242">
    <property type="entry name" value="ABC_RecF"/>
    <property type="match status" value="1"/>
</dbReference>
<evidence type="ECO:0000256" key="1">
    <source>
        <dbReference type="ARBA" id="ARBA00004496"/>
    </source>
</evidence>
<evidence type="ECO:0000256" key="13">
    <source>
        <dbReference type="HAMAP-Rule" id="MF_00365"/>
    </source>
</evidence>
<dbReference type="InterPro" id="IPR003395">
    <property type="entry name" value="RecF/RecN/SMC_N"/>
</dbReference>
<accession>A0A6V8L8Y7</accession>
<feature type="region of interest" description="Disordered" evidence="15">
    <location>
        <begin position="534"/>
        <end position="557"/>
    </location>
</feature>
<dbReference type="PANTHER" id="PTHR32182:SF0">
    <property type="entry name" value="DNA REPLICATION AND REPAIR PROTEIN RECF"/>
    <property type="match status" value="1"/>
</dbReference>
<keyword evidence="7 13" id="KW-0227">DNA damage</keyword>
<feature type="compositionally biased region" description="Low complexity" evidence="15">
    <location>
        <begin position="402"/>
        <end position="422"/>
    </location>
</feature>
<dbReference type="GO" id="GO:0000731">
    <property type="term" value="P:DNA synthesis involved in DNA repair"/>
    <property type="evidence" value="ECO:0007669"/>
    <property type="project" value="TreeGrafter"/>
</dbReference>
<feature type="domain" description="RecF/RecN/SMC N-terminal" evidence="16">
    <location>
        <begin position="2"/>
        <end position="357"/>
    </location>
</feature>
<dbReference type="InterPro" id="IPR042174">
    <property type="entry name" value="RecF_2"/>
</dbReference>
<dbReference type="GO" id="GO:0005737">
    <property type="term" value="C:cytoplasm"/>
    <property type="evidence" value="ECO:0007669"/>
    <property type="project" value="UniProtKB-SubCell"/>
</dbReference>
<keyword evidence="9 13" id="KW-0238">DNA-binding</keyword>
<dbReference type="Pfam" id="PF05258">
    <property type="entry name" value="DciA"/>
    <property type="match status" value="1"/>
</dbReference>
<evidence type="ECO:0000256" key="3">
    <source>
        <dbReference type="ARBA" id="ARBA00020170"/>
    </source>
</evidence>
<keyword evidence="5 13" id="KW-0235">DNA replication</keyword>
<evidence type="ECO:0000256" key="15">
    <source>
        <dbReference type="SAM" id="MobiDB-lite"/>
    </source>
</evidence>
<dbReference type="Pfam" id="PF02463">
    <property type="entry name" value="SMC_N"/>
    <property type="match status" value="1"/>
</dbReference>
<dbReference type="InterPro" id="IPR027417">
    <property type="entry name" value="P-loop_NTPase"/>
</dbReference>
<dbReference type="NCBIfam" id="TIGR00611">
    <property type="entry name" value="recf"/>
    <property type="match status" value="1"/>
</dbReference>
<keyword evidence="11 13" id="KW-0742">SOS response</keyword>
<keyword evidence="4 13" id="KW-0963">Cytoplasm</keyword>
<evidence type="ECO:0000256" key="4">
    <source>
        <dbReference type="ARBA" id="ARBA00022490"/>
    </source>
</evidence>
<dbReference type="Gene3D" id="1.20.1050.90">
    <property type="entry name" value="RecF/RecN/SMC, N-terminal domain"/>
    <property type="match status" value="1"/>
</dbReference>
<organism evidence="17 18">
    <name type="scientific">Phytohabitans rumicis</name>
    <dbReference type="NCBI Taxonomy" id="1076125"/>
    <lineage>
        <taxon>Bacteria</taxon>
        <taxon>Bacillati</taxon>
        <taxon>Actinomycetota</taxon>
        <taxon>Actinomycetes</taxon>
        <taxon>Micromonosporales</taxon>
        <taxon>Micromonosporaceae</taxon>
    </lineage>
</organism>
<dbReference type="SUPFAM" id="SSF52540">
    <property type="entry name" value="P-loop containing nucleoside triphosphate hydrolases"/>
    <property type="match status" value="1"/>
</dbReference>
<name>A0A6V8L8Y7_9ACTN</name>
<dbReference type="PANTHER" id="PTHR32182">
    <property type="entry name" value="DNA REPLICATION AND REPAIR PROTEIN RECF"/>
    <property type="match status" value="1"/>
</dbReference>
<comment type="subcellular location">
    <subcellularLocation>
        <location evidence="1 13 14">Cytoplasm</location>
    </subcellularLocation>
</comment>
<evidence type="ECO:0000259" key="16">
    <source>
        <dbReference type="Pfam" id="PF02463"/>
    </source>
</evidence>
<dbReference type="PROSITE" id="PS00617">
    <property type="entry name" value="RECF_1"/>
    <property type="match status" value="1"/>
</dbReference>
<dbReference type="GO" id="GO:0009432">
    <property type="term" value="P:SOS response"/>
    <property type="evidence" value="ECO:0007669"/>
    <property type="project" value="UniProtKB-UniRule"/>
</dbReference>
<evidence type="ECO:0000256" key="11">
    <source>
        <dbReference type="ARBA" id="ARBA00023236"/>
    </source>
</evidence>
<evidence type="ECO:0000256" key="8">
    <source>
        <dbReference type="ARBA" id="ARBA00022840"/>
    </source>
</evidence>
<reference evidence="17 18" key="1">
    <citation type="submission" date="2020-03" db="EMBL/GenBank/DDBJ databases">
        <title>Whole genome shotgun sequence of Phytohabitans rumicis NBRC 108638.</title>
        <authorList>
            <person name="Komaki H."/>
            <person name="Tamura T."/>
        </authorList>
    </citation>
    <scope>NUCLEOTIDE SEQUENCE [LARGE SCALE GENOMIC DNA]</scope>
    <source>
        <strain evidence="17 18">NBRC 108638</strain>
    </source>
</reference>
<evidence type="ECO:0000256" key="9">
    <source>
        <dbReference type="ARBA" id="ARBA00023125"/>
    </source>
</evidence>
<comment type="function">
    <text evidence="12 13 14">The RecF protein is involved in DNA metabolism; it is required for DNA replication and normal SOS inducibility. RecF binds preferentially to single-stranded, linear DNA. It also seems to bind ATP.</text>
</comment>
<evidence type="ECO:0000256" key="7">
    <source>
        <dbReference type="ARBA" id="ARBA00022763"/>
    </source>
</evidence>
<sequence length="557" mass="59565">MYVRRLELVDFRSYERVEVDLEPGGAVLVGPNGVGKTNLVEALGYVATLGSHRVATDAPLVRAGAGSAVIRCTIVHDGRELLVELEIVPGKANRARLGRSPVRRARDVLGALRLVLFAPEDLELVRGDPAERRRYLDDLLVARLPRYAGVRADYERVVKQRNALLRTAYLARKTGGTRGGDLSTLDVWDTHLAQHGAELLAGRLELVAALAPHVTKAYDAVAAGKGAAAATYRASVPVDTPDRSALQAALSTALAESRQSEVERGVTLVGPHRDDLALTLGDLPAKGYASHGESWSYALALRLAAYDLLRAEGIEPVLVLDDVFAELDGGRRARLADLVGGASQLLVTCAVPRTCRRSCAVPGTRWRRGECGVSTEEQPGETSASQAGPELARAVLDAARARRQAAAPQRRTRSGNDAADAAAGGGGRRLRGYSGPGPDPRDPQAFGDVLARLVKARGWQKPAAEATVFGAWERVVGPDIAKHSRPLKLDDGELTVEAESTAWATQLRLLAASLLQRIAAEVGHNVVRKLHIHGPAAPSWSRGPRRVRGRGPRDTYG</sequence>
<dbReference type="HAMAP" id="MF_00365">
    <property type="entry name" value="RecF"/>
    <property type="match status" value="1"/>
</dbReference>
<dbReference type="InterPro" id="IPR007922">
    <property type="entry name" value="DciA-like"/>
</dbReference>
<dbReference type="AlphaFoldDB" id="A0A6V8L8Y7"/>
<dbReference type="GO" id="GO:0005524">
    <property type="term" value="F:ATP binding"/>
    <property type="evidence" value="ECO:0007669"/>
    <property type="project" value="UniProtKB-UniRule"/>
</dbReference>
<dbReference type="PROSITE" id="PS00618">
    <property type="entry name" value="RECF_2"/>
    <property type="match status" value="1"/>
</dbReference>
<feature type="binding site" evidence="13">
    <location>
        <begin position="30"/>
        <end position="37"/>
    </location>
    <ligand>
        <name>ATP</name>
        <dbReference type="ChEBI" id="CHEBI:30616"/>
    </ligand>
</feature>
<dbReference type="GO" id="GO:0006302">
    <property type="term" value="P:double-strand break repair"/>
    <property type="evidence" value="ECO:0007669"/>
    <property type="project" value="TreeGrafter"/>
</dbReference>
<dbReference type="InterPro" id="IPR018078">
    <property type="entry name" value="DNA-binding_RecF_CS"/>
</dbReference>
<keyword evidence="6 13" id="KW-0547">Nucleotide-binding</keyword>
<dbReference type="Proteomes" id="UP000482960">
    <property type="component" value="Unassembled WGS sequence"/>
</dbReference>
<evidence type="ECO:0000313" key="18">
    <source>
        <dbReference type="Proteomes" id="UP000482960"/>
    </source>
</evidence>
<dbReference type="GO" id="GO:0003697">
    <property type="term" value="F:single-stranded DNA binding"/>
    <property type="evidence" value="ECO:0007669"/>
    <property type="project" value="UniProtKB-UniRule"/>
</dbReference>
<dbReference type="GO" id="GO:0006260">
    <property type="term" value="P:DNA replication"/>
    <property type="evidence" value="ECO:0007669"/>
    <property type="project" value="UniProtKB-UniRule"/>
</dbReference>
<dbReference type="EMBL" id="BLPG01000001">
    <property type="protein sequence ID" value="GFJ90566.1"/>
    <property type="molecule type" value="Genomic_DNA"/>
</dbReference>
<dbReference type="Gene3D" id="3.40.50.300">
    <property type="entry name" value="P-loop containing nucleotide triphosphate hydrolases"/>
    <property type="match status" value="1"/>
</dbReference>
<keyword evidence="8 13" id="KW-0067">ATP-binding</keyword>
<evidence type="ECO:0000256" key="12">
    <source>
        <dbReference type="ARBA" id="ARBA00025401"/>
    </source>
</evidence>
<keyword evidence="10 13" id="KW-0234">DNA repair</keyword>
<comment type="caution">
    <text evidence="17">The sequence shown here is derived from an EMBL/GenBank/DDBJ whole genome shotgun (WGS) entry which is preliminary data.</text>
</comment>
<evidence type="ECO:0000256" key="5">
    <source>
        <dbReference type="ARBA" id="ARBA00022705"/>
    </source>
</evidence>
<evidence type="ECO:0000256" key="2">
    <source>
        <dbReference type="ARBA" id="ARBA00008016"/>
    </source>
</evidence>